<evidence type="ECO:0000313" key="2">
    <source>
        <dbReference type="Proteomes" id="UP000253083"/>
    </source>
</evidence>
<proteinExistence type="predicted"/>
<protein>
    <submittedName>
        <fullName evidence="1">Uncharacterized protein</fullName>
    </submittedName>
</protein>
<organism evidence="1 2">
    <name type="scientific">Arenicella xantha</name>
    <dbReference type="NCBI Taxonomy" id="644221"/>
    <lineage>
        <taxon>Bacteria</taxon>
        <taxon>Pseudomonadati</taxon>
        <taxon>Pseudomonadota</taxon>
        <taxon>Gammaproteobacteria</taxon>
        <taxon>Arenicellales</taxon>
        <taxon>Arenicellaceae</taxon>
        <taxon>Arenicella</taxon>
    </lineage>
</organism>
<keyword evidence="2" id="KW-1185">Reference proteome</keyword>
<name>A0A395JJZ1_9GAMM</name>
<dbReference type="InParanoid" id="A0A395JJZ1"/>
<dbReference type="EMBL" id="QNRT01000002">
    <property type="protein sequence ID" value="RBP51042.1"/>
    <property type="molecule type" value="Genomic_DNA"/>
</dbReference>
<comment type="caution">
    <text evidence="1">The sequence shown here is derived from an EMBL/GenBank/DDBJ whole genome shotgun (WGS) entry which is preliminary data.</text>
</comment>
<evidence type="ECO:0000313" key="1">
    <source>
        <dbReference type="EMBL" id="RBP51042.1"/>
    </source>
</evidence>
<reference evidence="1 2" key="1">
    <citation type="submission" date="2018-06" db="EMBL/GenBank/DDBJ databases">
        <title>Genomic Encyclopedia of Type Strains, Phase IV (KMG-IV): sequencing the most valuable type-strain genomes for metagenomic binning, comparative biology and taxonomic classification.</title>
        <authorList>
            <person name="Goeker M."/>
        </authorList>
    </citation>
    <scope>NUCLEOTIDE SEQUENCE [LARGE SCALE GENOMIC DNA]</scope>
    <source>
        <strain evidence="1 2">DSM 24032</strain>
    </source>
</reference>
<sequence length="61" mass="7092">MNRFTVDQVSGQLDELVFRCDAKFYRMEFIMDQDCELTESWGQRLVQLNGAAGTKMRLIEG</sequence>
<dbReference type="Proteomes" id="UP000253083">
    <property type="component" value="Unassembled WGS sequence"/>
</dbReference>
<accession>A0A395JJZ1</accession>
<dbReference type="AlphaFoldDB" id="A0A395JJZ1"/>
<gene>
    <name evidence="1" type="ORF">DFR28_102461</name>
</gene>